<dbReference type="PANTHER" id="PTHR24559">
    <property type="entry name" value="TRANSPOSON TY3-I GAG-POL POLYPROTEIN"/>
    <property type="match status" value="1"/>
</dbReference>
<reference evidence="1" key="1">
    <citation type="journal article" date="2019" name="Sci. Rep.">
        <title>Draft genome of Tanacetum cinerariifolium, the natural source of mosquito coil.</title>
        <authorList>
            <person name="Yamashiro T."/>
            <person name="Shiraishi A."/>
            <person name="Satake H."/>
            <person name="Nakayama K."/>
        </authorList>
    </citation>
    <scope>NUCLEOTIDE SEQUENCE</scope>
</reference>
<keyword evidence="1" id="KW-0808">Transferase</keyword>
<proteinExistence type="predicted"/>
<keyword evidence="1" id="KW-0548">Nucleotidyltransferase</keyword>
<dbReference type="InterPro" id="IPR043502">
    <property type="entry name" value="DNA/RNA_pol_sf"/>
</dbReference>
<dbReference type="SUPFAM" id="SSF56672">
    <property type="entry name" value="DNA/RNA polymerases"/>
    <property type="match status" value="1"/>
</dbReference>
<organism evidence="1">
    <name type="scientific">Tanacetum cinerariifolium</name>
    <name type="common">Dalmatian daisy</name>
    <name type="synonym">Chrysanthemum cinerariifolium</name>
    <dbReference type="NCBI Taxonomy" id="118510"/>
    <lineage>
        <taxon>Eukaryota</taxon>
        <taxon>Viridiplantae</taxon>
        <taxon>Streptophyta</taxon>
        <taxon>Embryophyta</taxon>
        <taxon>Tracheophyta</taxon>
        <taxon>Spermatophyta</taxon>
        <taxon>Magnoliopsida</taxon>
        <taxon>eudicotyledons</taxon>
        <taxon>Gunneridae</taxon>
        <taxon>Pentapetalae</taxon>
        <taxon>asterids</taxon>
        <taxon>campanulids</taxon>
        <taxon>Asterales</taxon>
        <taxon>Asteraceae</taxon>
        <taxon>Asteroideae</taxon>
        <taxon>Anthemideae</taxon>
        <taxon>Anthemidinae</taxon>
        <taxon>Tanacetum</taxon>
    </lineage>
</organism>
<name>A0A699HYC8_TANCI</name>
<sequence>MPRHESNFERRDDFKRRLRDIGHDRFTMLIKTPKEILAMESGKGTFTAMPPMSGDSKARKKNTYCDFHGDKWNNTDDCLHLKRQIEKVGFDGTSVQQNSWQSRDTCFGRSPDYHAWDDEISNKERISYNRKRKRKAAINLDGSPTSYPSRDKNINVAIHLEYLEQSIMLGGGLANKGKNAICEQKLRIKKELIRSDKRKEMAKEDVEKTGFHTSQWVFSYTKMPFGFKNVRDTYERLVDKAFKKQIGRNLKVYVDDLVIKSYNENESIRDIEETSAHYER</sequence>
<dbReference type="AlphaFoldDB" id="A0A699HYC8"/>
<comment type="caution">
    <text evidence="1">The sequence shown here is derived from an EMBL/GenBank/DDBJ whole genome shotgun (WGS) entry which is preliminary data.</text>
</comment>
<dbReference type="Gene3D" id="3.30.70.270">
    <property type="match status" value="1"/>
</dbReference>
<dbReference type="Gene3D" id="3.10.10.10">
    <property type="entry name" value="HIV Type 1 Reverse Transcriptase, subunit A, domain 1"/>
    <property type="match status" value="1"/>
</dbReference>
<protein>
    <submittedName>
        <fullName evidence="1">Reverse transcriptase domain-containing protein</fullName>
    </submittedName>
</protein>
<evidence type="ECO:0000313" key="1">
    <source>
        <dbReference type="EMBL" id="GEY86169.1"/>
    </source>
</evidence>
<dbReference type="InterPro" id="IPR043128">
    <property type="entry name" value="Rev_trsase/Diguanyl_cyclase"/>
</dbReference>
<gene>
    <name evidence="1" type="ORF">Tci_458143</name>
</gene>
<dbReference type="GO" id="GO:0003964">
    <property type="term" value="F:RNA-directed DNA polymerase activity"/>
    <property type="evidence" value="ECO:0007669"/>
    <property type="project" value="UniProtKB-KW"/>
</dbReference>
<dbReference type="InterPro" id="IPR053134">
    <property type="entry name" value="RNA-dir_DNA_polymerase"/>
</dbReference>
<accession>A0A699HYC8</accession>
<dbReference type="EMBL" id="BKCJ010216841">
    <property type="protein sequence ID" value="GEY86169.1"/>
    <property type="molecule type" value="Genomic_DNA"/>
</dbReference>
<keyword evidence="1" id="KW-0695">RNA-directed DNA polymerase</keyword>
<dbReference type="PANTHER" id="PTHR24559:SF444">
    <property type="entry name" value="REVERSE TRANSCRIPTASE DOMAIN-CONTAINING PROTEIN"/>
    <property type="match status" value="1"/>
</dbReference>